<reference evidence="1" key="1">
    <citation type="submission" date="2023-03" db="EMBL/GenBank/DDBJ databases">
        <title>Massive genome expansion in bonnet fungi (Mycena s.s.) driven by repeated elements and novel gene families across ecological guilds.</title>
        <authorList>
            <consortium name="Lawrence Berkeley National Laboratory"/>
            <person name="Harder C.B."/>
            <person name="Miyauchi S."/>
            <person name="Viragh M."/>
            <person name="Kuo A."/>
            <person name="Thoen E."/>
            <person name="Andreopoulos B."/>
            <person name="Lu D."/>
            <person name="Skrede I."/>
            <person name="Drula E."/>
            <person name="Henrissat B."/>
            <person name="Morin E."/>
            <person name="Kohler A."/>
            <person name="Barry K."/>
            <person name="LaButti K."/>
            <person name="Morin E."/>
            <person name="Salamov A."/>
            <person name="Lipzen A."/>
            <person name="Mereny Z."/>
            <person name="Hegedus B."/>
            <person name="Baldrian P."/>
            <person name="Stursova M."/>
            <person name="Weitz H."/>
            <person name="Taylor A."/>
            <person name="Grigoriev I.V."/>
            <person name="Nagy L.G."/>
            <person name="Martin F."/>
            <person name="Kauserud H."/>
        </authorList>
    </citation>
    <scope>NUCLEOTIDE SEQUENCE</scope>
    <source>
        <strain evidence="1">9284</strain>
    </source>
</reference>
<evidence type="ECO:0000313" key="1">
    <source>
        <dbReference type="EMBL" id="KAJ7608189.1"/>
    </source>
</evidence>
<evidence type="ECO:0000313" key="2">
    <source>
        <dbReference type="Proteomes" id="UP001221142"/>
    </source>
</evidence>
<organism evidence="1 2">
    <name type="scientific">Roridomyces roridus</name>
    <dbReference type="NCBI Taxonomy" id="1738132"/>
    <lineage>
        <taxon>Eukaryota</taxon>
        <taxon>Fungi</taxon>
        <taxon>Dikarya</taxon>
        <taxon>Basidiomycota</taxon>
        <taxon>Agaricomycotina</taxon>
        <taxon>Agaricomycetes</taxon>
        <taxon>Agaricomycetidae</taxon>
        <taxon>Agaricales</taxon>
        <taxon>Marasmiineae</taxon>
        <taxon>Mycenaceae</taxon>
        <taxon>Roridomyces</taxon>
    </lineage>
</organism>
<name>A0AAD7B1V2_9AGAR</name>
<comment type="caution">
    <text evidence="1">The sequence shown here is derived from an EMBL/GenBank/DDBJ whole genome shotgun (WGS) entry which is preliminary data.</text>
</comment>
<protein>
    <submittedName>
        <fullName evidence="1">Uncharacterized protein</fullName>
    </submittedName>
</protein>
<keyword evidence="2" id="KW-1185">Reference proteome</keyword>
<sequence length="121" mass="13310">MASPLNLQLNANERVEKPTETTPAVISVDKLVQTAISVIKVTAAPAHYTIQDVAEEIPSICYAPGTEEHSLMVDFKRLKCQYLVERTRERTQSLLFLQKLLIYYGGVASADAVPAHSTPTP</sequence>
<dbReference type="EMBL" id="JARKIF010000046">
    <property type="protein sequence ID" value="KAJ7608189.1"/>
    <property type="molecule type" value="Genomic_DNA"/>
</dbReference>
<dbReference type="AlphaFoldDB" id="A0AAD7B1V2"/>
<accession>A0AAD7B1V2</accession>
<dbReference type="Proteomes" id="UP001221142">
    <property type="component" value="Unassembled WGS sequence"/>
</dbReference>
<gene>
    <name evidence="1" type="ORF">FB45DRAFT_1067571</name>
</gene>
<proteinExistence type="predicted"/>